<dbReference type="EMBL" id="MAYW01000125">
    <property type="protein sequence ID" value="ODS31339.1"/>
    <property type="molecule type" value="Genomic_DNA"/>
</dbReference>
<gene>
    <name evidence="1" type="ORF">SCARUB_03534</name>
</gene>
<protein>
    <submittedName>
        <fullName evidence="1">Uncharacterized protein</fullName>
    </submittedName>
</protein>
<sequence>MISTLVKEIEEVISSSSIVTSSSTQKYFSSTNKEVYIRGNLIFVDLSFLEFAIYVQEKGKV</sequence>
<dbReference type="Proteomes" id="UP000094056">
    <property type="component" value="Unassembled WGS sequence"/>
</dbReference>
<dbReference type="Pfam" id="PF20126">
    <property type="entry name" value="TumE"/>
    <property type="match status" value="1"/>
</dbReference>
<name>A0A1E3X716_9BACT</name>
<comment type="caution">
    <text evidence="1">The sequence shown here is derived from an EMBL/GenBank/DDBJ whole genome shotgun (WGS) entry which is preliminary data.</text>
</comment>
<dbReference type="AlphaFoldDB" id="A0A1E3X716"/>
<reference evidence="1 2" key="1">
    <citation type="submission" date="2016-07" db="EMBL/GenBank/DDBJ databases">
        <title>Draft genome of Scalindua rubra, obtained from a brine-seawater interface in the Red Sea, sheds light on salt adaptation in anammox bacteria.</title>
        <authorList>
            <person name="Speth D.R."/>
            <person name="Lagkouvardos I."/>
            <person name="Wang Y."/>
            <person name="Qian P.-Y."/>
            <person name="Dutilh B.E."/>
            <person name="Jetten M.S."/>
        </authorList>
    </citation>
    <scope>NUCLEOTIDE SEQUENCE [LARGE SCALE GENOMIC DNA]</scope>
    <source>
        <strain evidence="1">BSI-1</strain>
    </source>
</reference>
<organism evidence="1 2">
    <name type="scientific">Candidatus Scalindua rubra</name>
    <dbReference type="NCBI Taxonomy" id="1872076"/>
    <lineage>
        <taxon>Bacteria</taxon>
        <taxon>Pseudomonadati</taxon>
        <taxon>Planctomycetota</taxon>
        <taxon>Candidatus Brocadiia</taxon>
        <taxon>Candidatus Brocadiales</taxon>
        <taxon>Candidatus Scalinduaceae</taxon>
        <taxon>Candidatus Scalindua</taxon>
    </lineage>
</organism>
<proteinExistence type="predicted"/>
<evidence type="ECO:0000313" key="1">
    <source>
        <dbReference type="EMBL" id="ODS31339.1"/>
    </source>
</evidence>
<evidence type="ECO:0000313" key="2">
    <source>
        <dbReference type="Proteomes" id="UP000094056"/>
    </source>
</evidence>
<accession>A0A1E3X716</accession>
<dbReference type="InterPro" id="IPR045397">
    <property type="entry name" value="TumE-like"/>
</dbReference>